<dbReference type="Proteomes" id="UP000262454">
    <property type="component" value="Unassembled WGS sequence"/>
</dbReference>
<sequence>MFKSFCLYINSKNKKERDKNLNDLISNIRNYFFKVIKNNDQFLEILDILEDDDIISEIDNFICKVFLEKIEYFKTKANDEKSFKNILVTIFKNYIFTLNKKSEKNRIFRLAKTIFIENYNAPRDIKGFDIIEIDEIKNEPEKIVPKFRGNKQICSKKDMKKFIEYLFWVKKGKLSINDVVREIDNSPIIVSYDEITNKFKVNSNEDQEKESETNESFSKIDESEDLEDKIFKEEILNDNILDVNLVNEFNKLFKNKKERIILFYHFLNESKINEISQNFDITPQNIIYYKNVISNKIKKFVEKNQLSKEQIIEILNSFKKNFEFYEENDI</sequence>
<gene>
    <name evidence="1" type="ORF">DCG82_05895</name>
</gene>
<dbReference type="SUPFAM" id="SSF88659">
    <property type="entry name" value="Sigma3 and sigma4 domains of RNA polymerase sigma factors"/>
    <property type="match status" value="1"/>
</dbReference>
<evidence type="ECO:0000313" key="2">
    <source>
        <dbReference type="Proteomes" id="UP000262454"/>
    </source>
</evidence>
<dbReference type="AlphaFoldDB" id="A0A348MLJ1"/>
<protein>
    <submittedName>
        <fullName evidence="1">Uncharacterized protein</fullName>
    </submittedName>
</protein>
<dbReference type="EMBL" id="DMCX01000035">
    <property type="protein sequence ID" value="HAF07917.1"/>
    <property type="molecule type" value="Genomic_DNA"/>
</dbReference>
<organism evidence="1 2">
    <name type="scientific">candidate division WOR-3 bacterium</name>
    <dbReference type="NCBI Taxonomy" id="2052148"/>
    <lineage>
        <taxon>Bacteria</taxon>
        <taxon>Bacteria division WOR-3</taxon>
    </lineage>
</organism>
<comment type="caution">
    <text evidence="1">The sequence shown here is derived from an EMBL/GenBank/DDBJ whole genome shotgun (WGS) entry which is preliminary data.</text>
</comment>
<evidence type="ECO:0000313" key="1">
    <source>
        <dbReference type="EMBL" id="HAF07917.1"/>
    </source>
</evidence>
<name>A0A348MLJ1_UNCW3</name>
<dbReference type="InterPro" id="IPR013324">
    <property type="entry name" value="RNA_pol_sigma_r3/r4-like"/>
</dbReference>
<accession>A0A348MLJ1</accession>
<reference evidence="1 2" key="1">
    <citation type="journal article" date="2018" name="Nat. Biotechnol.">
        <title>A standardized bacterial taxonomy based on genome phylogeny substantially revises the tree of life.</title>
        <authorList>
            <person name="Parks D.H."/>
            <person name="Chuvochina M."/>
            <person name="Waite D.W."/>
            <person name="Rinke C."/>
            <person name="Skarshewski A."/>
            <person name="Chaumeil P.A."/>
            <person name="Hugenholtz P."/>
        </authorList>
    </citation>
    <scope>NUCLEOTIDE SEQUENCE [LARGE SCALE GENOMIC DNA]</scope>
    <source>
        <strain evidence="1">UBA7921</strain>
    </source>
</reference>
<proteinExistence type="predicted"/>